<proteinExistence type="predicted"/>
<dbReference type="InterPro" id="IPR036513">
    <property type="entry name" value="STAS_dom_sf"/>
</dbReference>
<evidence type="ECO:0000313" key="2">
    <source>
        <dbReference type="Proteomes" id="UP000191680"/>
    </source>
</evidence>
<evidence type="ECO:0008006" key="3">
    <source>
        <dbReference type="Google" id="ProtNLM"/>
    </source>
</evidence>
<organism evidence="1 2">
    <name type="scientific">Croceivirga radicis</name>
    <dbReference type="NCBI Taxonomy" id="1929488"/>
    <lineage>
        <taxon>Bacteria</taxon>
        <taxon>Pseudomonadati</taxon>
        <taxon>Bacteroidota</taxon>
        <taxon>Flavobacteriia</taxon>
        <taxon>Flavobacteriales</taxon>
        <taxon>Flavobacteriaceae</taxon>
        <taxon>Croceivirga</taxon>
    </lineage>
</organism>
<dbReference type="EMBL" id="MTBC01000002">
    <property type="protein sequence ID" value="OQD43677.1"/>
    <property type="molecule type" value="Genomic_DNA"/>
</dbReference>
<dbReference type="AlphaFoldDB" id="A0A1V6LUF6"/>
<accession>A0A1V6LUF6</accession>
<keyword evidence="2" id="KW-1185">Reference proteome</keyword>
<dbReference type="Proteomes" id="UP000191680">
    <property type="component" value="Unassembled WGS sequence"/>
</dbReference>
<protein>
    <recommendedName>
        <fullName evidence="3">STAS domain-containing protein</fullName>
    </recommendedName>
</protein>
<evidence type="ECO:0000313" key="1">
    <source>
        <dbReference type="EMBL" id="OQD43677.1"/>
    </source>
</evidence>
<name>A0A1V6LUF6_9FLAO</name>
<dbReference type="RefSeq" id="WP_080318096.1">
    <property type="nucleotide sequence ID" value="NZ_MTBC01000002.1"/>
</dbReference>
<dbReference type="OrthoDB" id="9926158at2"/>
<reference evidence="1 2" key="1">
    <citation type="submission" date="2016-12" db="EMBL/GenBank/DDBJ databases">
        <authorList>
            <person name="Song W.-J."/>
            <person name="Kurnit D.M."/>
        </authorList>
    </citation>
    <scope>NUCLEOTIDE SEQUENCE [LARGE SCALE GENOMIC DNA]</scope>
    <source>
        <strain evidence="1 2">HSG9</strain>
    </source>
</reference>
<sequence>MALHIKEYNNVIYIQGCLDTTNLTCLRSYLIPQLEAGKQLMVNVDGVSTITNEMVKEMHALKKIAQEVNGSISYYSNNHKDIYKYQT</sequence>
<comment type="caution">
    <text evidence="1">The sequence shown here is derived from an EMBL/GenBank/DDBJ whole genome shotgun (WGS) entry which is preliminary data.</text>
</comment>
<dbReference type="SUPFAM" id="SSF52091">
    <property type="entry name" value="SpoIIaa-like"/>
    <property type="match status" value="1"/>
</dbReference>
<gene>
    <name evidence="1" type="ORF">BUL40_03435</name>
</gene>